<dbReference type="InterPro" id="IPR041682">
    <property type="entry name" value="AAA_14"/>
</dbReference>
<dbReference type="PANTHER" id="PTHR43566:SF2">
    <property type="entry name" value="DUF4143 DOMAIN-CONTAINING PROTEIN"/>
    <property type="match status" value="1"/>
</dbReference>
<dbReference type="Gene3D" id="3.40.50.300">
    <property type="entry name" value="P-loop containing nucleotide triphosphate hydrolases"/>
    <property type="match status" value="1"/>
</dbReference>
<reference evidence="2 3" key="1">
    <citation type="submission" date="2018-06" db="EMBL/GenBank/DDBJ databases">
        <authorList>
            <consortium name="Pathogen Informatics"/>
            <person name="Doyle S."/>
        </authorList>
    </citation>
    <scope>NUCLEOTIDE SEQUENCE [LARGE SCALE GENOMIC DNA]</scope>
    <source>
        <strain evidence="2 3">NCTC9380</strain>
    </source>
</reference>
<dbReference type="PANTHER" id="PTHR43566">
    <property type="entry name" value="CONSERVED PROTEIN"/>
    <property type="match status" value="1"/>
</dbReference>
<gene>
    <name evidence="2" type="ORF">NCTC9380_02762</name>
</gene>
<dbReference type="SUPFAM" id="SSF52540">
    <property type="entry name" value="P-loop containing nucleoside triphosphate hydrolases"/>
    <property type="match status" value="1"/>
</dbReference>
<accession>A0A378NI26</accession>
<evidence type="ECO:0000259" key="1">
    <source>
        <dbReference type="Pfam" id="PF13173"/>
    </source>
</evidence>
<feature type="domain" description="AAA" evidence="1">
    <location>
        <begin position="17"/>
        <end position="58"/>
    </location>
</feature>
<sequence>MISRQMQSLLKRLVAQFPAVLVTGARQVGKSTLLQHIGEGYQYITFDDPMLLELAKQKSRLFF</sequence>
<name>A0A378NI26_MANHA</name>
<dbReference type="EMBL" id="UGPL01000006">
    <property type="protein sequence ID" value="STY67405.1"/>
    <property type="molecule type" value="Genomic_DNA"/>
</dbReference>
<evidence type="ECO:0000313" key="2">
    <source>
        <dbReference type="EMBL" id="STY67405.1"/>
    </source>
</evidence>
<dbReference type="InterPro" id="IPR027417">
    <property type="entry name" value="P-loop_NTPase"/>
</dbReference>
<dbReference type="Pfam" id="PF13173">
    <property type="entry name" value="AAA_14"/>
    <property type="match status" value="1"/>
</dbReference>
<dbReference type="Proteomes" id="UP000254031">
    <property type="component" value="Unassembled WGS sequence"/>
</dbReference>
<protein>
    <recommendedName>
        <fullName evidence="1">AAA domain-containing protein</fullName>
    </recommendedName>
</protein>
<dbReference type="AlphaFoldDB" id="A0A378NI26"/>
<evidence type="ECO:0000313" key="3">
    <source>
        <dbReference type="Proteomes" id="UP000254031"/>
    </source>
</evidence>
<proteinExistence type="predicted"/>
<organism evidence="2 3">
    <name type="scientific">Mannheimia haemolytica</name>
    <name type="common">Pasteurella haemolytica</name>
    <dbReference type="NCBI Taxonomy" id="75985"/>
    <lineage>
        <taxon>Bacteria</taxon>
        <taxon>Pseudomonadati</taxon>
        <taxon>Pseudomonadota</taxon>
        <taxon>Gammaproteobacteria</taxon>
        <taxon>Pasteurellales</taxon>
        <taxon>Pasteurellaceae</taxon>
        <taxon>Mannheimia</taxon>
    </lineage>
</organism>